<dbReference type="InterPro" id="IPR003892">
    <property type="entry name" value="CUE"/>
</dbReference>
<evidence type="ECO:0000313" key="13">
    <source>
        <dbReference type="Proteomes" id="UP000094385"/>
    </source>
</evidence>
<feature type="region of interest" description="Disordered" evidence="9">
    <location>
        <begin position="104"/>
        <end position="130"/>
    </location>
</feature>
<keyword evidence="2 10" id="KW-0812">Transmembrane</keyword>
<comment type="subcellular location">
    <subcellularLocation>
        <location evidence="1">Endoplasmic reticulum membrane</location>
        <topology evidence="1">Single-pass membrane protein</topology>
    </subcellularLocation>
</comment>
<feature type="transmembrane region" description="Helical" evidence="10">
    <location>
        <begin position="6"/>
        <end position="25"/>
    </location>
</feature>
<keyword evidence="13" id="KW-1185">Reference proteome</keyword>
<evidence type="ECO:0000256" key="1">
    <source>
        <dbReference type="ARBA" id="ARBA00004389"/>
    </source>
</evidence>
<dbReference type="Proteomes" id="UP000094385">
    <property type="component" value="Unassembled WGS sequence"/>
</dbReference>
<reference evidence="12 13" key="1">
    <citation type="journal article" date="2016" name="Proc. Natl. Acad. Sci. U.S.A.">
        <title>Comparative genomics of biotechnologically important yeasts.</title>
        <authorList>
            <person name="Riley R."/>
            <person name="Haridas S."/>
            <person name="Wolfe K.H."/>
            <person name="Lopes M.R."/>
            <person name="Hittinger C.T."/>
            <person name="Goeker M."/>
            <person name="Salamov A.A."/>
            <person name="Wisecaver J.H."/>
            <person name="Long T.M."/>
            <person name="Calvey C.H."/>
            <person name="Aerts A.L."/>
            <person name="Barry K.W."/>
            <person name="Choi C."/>
            <person name="Clum A."/>
            <person name="Coughlan A.Y."/>
            <person name="Deshpande S."/>
            <person name="Douglass A.P."/>
            <person name="Hanson S.J."/>
            <person name="Klenk H.-P."/>
            <person name="LaButti K.M."/>
            <person name="Lapidus A."/>
            <person name="Lindquist E.A."/>
            <person name="Lipzen A.M."/>
            <person name="Meier-Kolthoff J.P."/>
            <person name="Ohm R.A."/>
            <person name="Otillar R.P."/>
            <person name="Pangilinan J.L."/>
            <person name="Peng Y."/>
            <person name="Rokas A."/>
            <person name="Rosa C.A."/>
            <person name="Scheuner C."/>
            <person name="Sibirny A.A."/>
            <person name="Slot J.C."/>
            <person name="Stielow J.B."/>
            <person name="Sun H."/>
            <person name="Kurtzman C.P."/>
            <person name="Blackwell M."/>
            <person name="Grigoriev I.V."/>
            <person name="Jeffries T.W."/>
        </authorList>
    </citation>
    <scope>NUCLEOTIDE SEQUENCE [LARGE SCALE GENOMIC DNA]</scope>
    <source>
        <strain evidence="12 13">NRRL Y-11557</strain>
    </source>
</reference>
<feature type="region of interest" description="Disordered" evidence="9">
    <location>
        <begin position="149"/>
        <end position="187"/>
    </location>
</feature>
<dbReference type="GO" id="GO:0043130">
    <property type="term" value="F:ubiquitin binding"/>
    <property type="evidence" value="ECO:0007669"/>
    <property type="project" value="InterPro"/>
</dbReference>
<dbReference type="Pfam" id="PF02845">
    <property type="entry name" value="CUE"/>
    <property type="match status" value="1"/>
</dbReference>
<dbReference type="SMART" id="SM00546">
    <property type="entry name" value="CUE"/>
    <property type="match status" value="1"/>
</dbReference>
<accession>A0A1E3PYW2</accession>
<evidence type="ECO:0000256" key="7">
    <source>
        <dbReference type="ARBA" id="ARBA00061383"/>
    </source>
</evidence>
<evidence type="ECO:0000256" key="3">
    <source>
        <dbReference type="ARBA" id="ARBA00022786"/>
    </source>
</evidence>
<evidence type="ECO:0000256" key="6">
    <source>
        <dbReference type="ARBA" id="ARBA00023136"/>
    </source>
</evidence>
<dbReference type="Gene3D" id="1.10.8.10">
    <property type="entry name" value="DNA helicase RuvA subunit, C-terminal domain"/>
    <property type="match status" value="1"/>
</dbReference>
<comment type="similarity">
    <text evidence="7">Belongs to the CUE1 family.</text>
</comment>
<evidence type="ECO:0000256" key="2">
    <source>
        <dbReference type="ARBA" id="ARBA00022692"/>
    </source>
</evidence>
<dbReference type="OrthoDB" id="3824970at2759"/>
<dbReference type="CDD" id="cd14424">
    <property type="entry name" value="CUE_Cue1p_like"/>
    <property type="match status" value="1"/>
</dbReference>
<feature type="domain" description="CUE" evidence="11">
    <location>
        <begin position="61"/>
        <end position="103"/>
    </location>
</feature>
<evidence type="ECO:0000256" key="9">
    <source>
        <dbReference type="SAM" id="MobiDB-lite"/>
    </source>
</evidence>
<evidence type="ECO:0000256" key="5">
    <source>
        <dbReference type="ARBA" id="ARBA00022989"/>
    </source>
</evidence>
<dbReference type="FunFam" id="1.10.8.10:FF:000050">
    <property type="entry name" value="Related to AMFR protein"/>
    <property type="match status" value="1"/>
</dbReference>
<keyword evidence="5 10" id="KW-1133">Transmembrane helix</keyword>
<organism evidence="12 13">
    <name type="scientific">Lipomyces starkeyi NRRL Y-11557</name>
    <dbReference type="NCBI Taxonomy" id="675824"/>
    <lineage>
        <taxon>Eukaryota</taxon>
        <taxon>Fungi</taxon>
        <taxon>Dikarya</taxon>
        <taxon>Ascomycota</taxon>
        <taxon>Saccharomycotina</taxon>
        <taxon>Lipomycetes</taxon>
        <taxon>Lipomycetales</taxon>
        <taxon>Lipomycetaceae</taxon>
        <taxon>Lipomyces</taxon>
    </lineage>
</organism>
<evidence type="ECO:0000256" key="4">
    <source>
        <dbReference type="ARBA" id="ARBA00022824"/>
    </source>
</evidence>
<sequence>MASDSATTTFIACIVIGFLLIRWFVIPSAPPSSSSAATGTGTSSSQATAGASTTYRRRRPITQGMIEVVQSIAPTLTVEQIRYDLDRTGSVELTIDRILAEGGLPFPPNAQPDTTQTQASASTSAATKGPYPDLIKRYNLQAKLHDGIEVSDESTEKESGSTSAGAVKKAKWSQSKEERQAVLRKQREDMILRARRKLEEEDKKANATA</sequence>
<evidence type="ECO:0000313" key="12">
    <source>
        <dbReference type="EMBL" id="ODQ70601.1"/>
    </source>
</evidence>
<name>A0A1E3PYW2_LIPST</name>
<feature type="compositionally biased region" description="Basic and acidic residues" evidence="9">
    <location>
        <begin position="149"/>
        <end position="159"/>
    </location>
</feature>
<keyword evidence="6 10" id="KW-0472">Membrane</keyword>
<dbReference type="GO" id="GO:0005789">
    <property type="term" value="C:endoplasmic reticulum membrane"/>
    <property type="evidence" value="ECO:0007669"/>
    <property type="project" value="UniProtKB-SubCell"/>
</dbReference>
<feature type="compositionally biased region" description="Low complexity" evidence="9">
    <location>
        <begin position="111"/>
        <end position="127"/>
    </location>
</feature>
<protein>
    <recommendedName>
        <fullName evidence="8">Coupling of ubiquitin conjugation to ER degradation protein 1</fullName>
    </recommendedName>
</protein>
<evidence type="ECO:0000256" key="8">
    <source>
        <dbReference type="ARBA" id="ARBA00072899"/>
    </source>
</evidence>
<feature type="compositionally biased region" description="Basic and acidic residues" evidence="9">
    <location>
        <begin position="174"/>
        <end position="187"/>
    </location>
</feature>
<dbReference type="STRING" id="675824.A0A1E3PYW2"/>
<feature type="compositionally biased region" description="Low complexity" evidence="9">
    <location>
        <begin position="32"/>
        <end position="54"/>
    </location>
</feature>
<evidence type="ECO:0000256" key="10">
    <source>
        <dbReference type="SAM" id="Phobius"/>
    </source>
</evidence>
<keyword evidence="3" id="KW-0833">Ubl conjugation pathway</keyword>
<evidence type="ECO:0000259" key="11">
    <source>
        <dbReference type="PROSITE" id="PS51140"/>
    </source>
</evidence>
<feature type="region of interest" description="Disordered" evidence="9">
    <location>
        <begin position="32"/>
        <end position="56"/>
    </location>
</feature>
<keyword evidence="4" id="KW-0256">Endoplasmic reticulum</keyword>
<dbReference type="AlphaFoldDB" id="A0A1E3PYW2"/>
<dbReference type="EMBL" id="KV454300">
    <property type="protein sequence ID" value="ODQ70601.1"/>
    <property type="molecule type" value="Genomic_DNA"/>
</dbReference>
<proteinExistence type="inferred from homology"/>
<gene>
    <name evidence="12" type="ORF">LIPSTDRAFT_74922</name>
</gene>
<dbReference type="PROSITE" id="PS51140">
    <property type="entry name" value="CUE"/>
    <property type="match status" value="1"/>
</dbReference>